<dbReference type="SUPFAM" id="SSF50370">
    <property type="entry name" value="Ricin B-like lectins"/>
    <property type="match status" value="4"/>
</dbReference>
<dbReference type="InterPro" id="IPR000772">
    <property type="entry name" value="Ricin_B_lectin"/>
</dbReference>
<name>A0AAD5M0S5_PYTIN</name>
<dbReference type="CDD" id="cd23415">
    <property type="entry name" value="beta-trefoil_Ricin_AH"/>
    <property type="match status" value="1"/>
</dbReference>
<dbReference type="GO" id="GO:0006493">
    <property type="term" value="P:protein O-linked glycosylation"/>
    <property type="evidence" value="ECO:0007669"/>
    <property type="project" value="TreeGrafter"/>
</dbReference>
<dbReference type="PANTHER" id="PTHR11675">
    <property type="entry name" value="N-ACETYLGALACTOSAMINYLTRANSFERASE"/>
    <property type="match status" value="1"/>
</dbReference>
<dbReference type="Proteomes" id="UP001209570">
    <property type="component" value="Unassembled WGS sequence"/>
</dbReference>
<keyword evidence="2" id="KW-1015">Disulfide bond</keyword>
<proteinExistence type="predicted"/>
<dbReference type="PANTHER" id="PTHR11675:SF126">
    <property type="entry name" value="RICIN B LECTIN DOMAIN-CONTAINING PROTEIN"/>
    <property type="match status" value="1"/>
</dbReference>
<evidence type="ECO:0000256" key="3">
    <source>
        <dbReference type="SAM" id="SignalP"/>
    </source>
</evidence>
<dbReference type="SUPFAM" id="SSF58113">
    <property type="entry name" value="Apolipoprotein A-I"/>
    <property type="match status" value="1"/>
</dbReference>
<feature type="domain" description="Ricin B lectin" evidence="4">
    <location>
        <begin position="30"/>
        <end position="156"/>
    </location>
</feature>
<keyword evidence="3" id="KW-0732">Signal</keyword>
<feature type="domain" description="Ricin B lectin" evidence="4">
    <location>
        <begin position="163"/>
        <end position="295"/>
    </location>
</feature>
<gene>
    <name evidence="5" type="ORF">P43SY_010851</name>
</gene>
<reference evidence="5" key="1">
    <citation type="submission" date="2021-12" db="EMBL/GenBank/DDBJ databases">
        <title>Prjna785345.</title>
        <authorList>
            <person name="Rujirawat T."/>
            <person name="Krajaejun T."/>
        </authorList>
    </citation>
    <scope>NUCLEOTIDE SEQUENCE</scope>
    <source>
        <strain evidence="5">Pi057C3</strain>
    </source>
</reference>
<dbReference type="GO" id="GO:0030246">
    <property type="term" value="F:carbohydrate binding"/>
    <property type="evidence" value="ECO:0007669"/>
    <property type="project" value="UniProtKB-KW"/>
</dbReference>
<feature type="signal peptide" evidence="3">
    <location>
        <begin position="1"/>
        <end position="28"/>
    </location>
</feature>
<keyword evidence="1" id="KW-0430">Lectin</keyword>
<dbReference type="CDD" id="cd00161">
    <property type="entry name" value="beta-trefoil_Ricin-like"/>
    <property type="match status" value="1"/>
</dbReference>
<protein>
    <recommendedName>
        <fullName evidence="4">Ricin B lectin domain-containing protein</fullName>
    </recommendedName>
</protein>
<dbReference type="AlphaFoldDB" id="A0AAD5M0S5"/>
<dbReference type="InterPro" id="IPR035992">
    <property type="entry name" value="Ricin_B-like_lectins"/>
</dbReference>
<feature type="domain" description="Ricin B lectin" evidence="4">
    <location>
        <begin position="449"/>
        <end position="563"/>
    </location>
</feature>
<accession>A0AAD5M0S5</accession>
<sequence>MLKPSLVGGAAAVLLGVTMSTQLAAVHAATDLMTIAAWADGDNCVDHAFDRGFLYVHPCHGASNQQWEITSAGLIRTAANNCIEYFDDKDEIAVVPCDANRRQRWFVGSGLMRPMAFDGSMRMDMCLTAVAAGPSERRTIKLARCDGSKYQQFTTPSMPRGDVDLVRPSGPWADGSNCLDFPPSKDFAYIAKCHGGWNQLWAFSDKNELRTSRENKCIEYDLQDKVYVRDCSGNEKQKWVVLPDGHVKPKGYYAPDGRTFVTVDKCLDASLDSGDGRLQLVRCIDSQANQKFRSPMLRVDGQDQIKVQGPWADGKNCINTASGQDSAFISYCNGYPNQIWELTADDMLRTASELCLQFSVRSADVRVVKCGNGGVEMRWRTTLAGEIKPRGFAKDHIPGPDHWWSMANKCLEADSGNAKLRVVDCTGQPNQKFRSRTLSTVNSDLLRADGAGGSQRDTNCVTQRGKALSIERCLSSDDQLWELTRTNEIRVNGKSCLTASANGNVEVLPCDGGNSQRWRYTASSRLSVRQDPTSTAAASCVDWKTFKMAACDDSSTTQKFASVIFASSSGAVATLNDKADALAFAVQNDKFLTQKVLDAASAFVKEADRLLTGPSAADRAAAKAFALEFIFEAGRVEDYRVPAKALYFTATSSEFLLLTSVLLQFQSSKALIEAMLPLAHRFSDDLLEARYAVLADHVLSGDINRVQAYMDGTFSDFDQVGGALSAVCRATAMPFAMCKLATYFEFMDSYFTMRYRLMVEGAAGVRKTTEALAKSVVEIYRTNTELLQKDPIWQLLMALMVFRGPFIGVLSDKELPRVAQPDQYLPTFVLYSFFEKDPIWQLLMALMVFRGPFIGVLSDKELPRVAQPDQYLPTFVLYSFFEKHAALAPFEPAIRFLSDQATKHHIDNIMAITAEKDVAALQAYMFEPFGNAGLLIKASSTPSDFPILARHVVPRVCNDPTRAPLSLCKLEDFHTGLQSMLRFERERQANTIELSNLLEVDVRKKLDVIDQEKKQFEVLTSLQEVANKIGASLNQGFSDLKRKIDASTLAIRQDIEKTRKDLRNTIGAVGQTLMDTIDSSTTLLYNQVGQKAAEIRRDIAESTRHLEQRLDDTGRAILGEIERSKQELKYQIGAEAERTREHISAKSEELKQHMTHETQGLREFIDVKTNEVIGVVREEGSLTREQVDKTANQIIRVVQDEGAITRA</sequence>
<dbReference type="EMBL" id="JAKCXM010000928">
    <property type="protein sequence ID" value="KAJ0391621.1"/>
    <property type="molecule type" value="Genomic_DNA"/>
</dbReference>
<evidence type="ECO:0000313" key="5">
    <source>
        <dbReference type="EMBL" id="KAJ0391621.1"/>
    </source>
</evidence>
<feature type="domain" description="Ricin B lectin" evidence="4">
    <location>
        <begin position="302"/>
        <end position="436"/>
    </location>
</feature>
<dbReference type="GO" id="GO:0004653">
    <property type="term" value="F:polypeptide N-acetylgalactosaminyltransferase activity"/>
    <property type="evidence" value="ECO:0007669"/>
    <property type="project" value="TreeGrafter"/>
</dbReference>
<dbReference type="Gene3D" id="1.20.5.1230">
    <property type="entry name" value="Apolipoprotein A-I"/>
    <property type="match status" value="1"/>
</dbReference>
<comment type="caution">
    <text evidence="5">The sequence shown here is derived from an EMBL/GenBank/DDBJ whole genome shotgun (WGS) entry which is preliminary data.</text>
</comment>
<evidence type="ECO:0000313" key="6">
    <source>
        <dbReference type="Proteomes" id="UP001209570"/>
    </source>
</evidence>
<evidence type="ECO:0000256" key="2">
    <source>
        <dbReference type="ARBA" id="ARBA00023157"/>
    </source>
</evidence>
<evidence type="ECO:0000256" key="1">
    <source>
        <dbReference type="ARBA" id="ARBA00022734"/>
    </source>
</evidence>
<dbReference type="Gene3D" id="2.80.10.50">
    <property type="match status" value="4"/>
</dbReference>
<dbReference type="SMART" id="SM00458">
    <property type="entry name" value="RICIN"/>
    <property type="match status" value="4"/>
</dbReference>
<evidence type="ECO:0000259" key="4">
    <source>
        <dbReference type="SMART" id="SM00458"/>
    </source>
</evidence>
<organism evidence="5 6">
    <name type="scientific">Pythium insidiosum</name>
    <name type="common">Pythiosis disease agent</name>
    <dbReference type="NCBI Taxonomy" id="114742"/>
    <lineage>
        <taxon>Eukaryota</taxon>
        <taxon>Sar</taxon>
        <taxon>Stramenopiles</taxon>
        <taxon>Oomycota</taxon>
        <taxon>Peronosporomycetes</taxon>
        <taxon>Pythiales</taxon>
        <taxon>Pythiaceae</taxon>
        <taxon>Pythium</taxon>
    </lineage>
</organism>
<dbReference type="PROSITE" id="PS50231">
    <property type="entry name" value="RICIN_B_LECTIN"/>
    <property type="match status" value="4"/>
</dbReference>
<feature type="chain" id="PRO_5041934678" description="Ricin B lectin domain-containing protein" evidence="3">
    <location>
        <begin position="29"/>
        <end position="1207"/>
    </location>
</feature>
<dbReference type="Pfam" id="PF00652">
    <property type="entry name" value="Ricin_B_lectin"/>
    <property type="match status" value="4"/>
</dbReference>
<keyword evidence="6" id="KW-1185">Reference proteome</keyword>